<dbReference type="RefSeq" id="WP_092107889.1">
    <property type="nucleotide sequence ID" value="NZ_LT629739.1"/>
</dbReference>
<dbReference type="GO" id="GO:0003677">
    <property type="term" value="F:DNA binding"/>
    <property type="evidence" value="ECO:0007669"/>
    <property type="project" value="UniProtKB-KW"/>
</dbReference>
<dbReference type="InterPro" id="IPR036390">
    <property type="entry name" value="WH_DNA-bd_sf"/>
</dbReference>
<evidence type="ECO:0000256" key="2">
    <source>
        <dbReference type="ARBA" id="ARBA00023015"/>
    </source>
</evidence>
<organism evidence="6 7">
    <name type="scientific">Brevibacterium sandarakinum</name>
    <dbReference type="NCBI Taxonomy" id="629680"/>
    <lineage>
        <taxon>Bacteria</taxon>
        <taxon>Bacillati</taxon>
        <taxon>Actinomycetota</taxon>
        <taxon>Actinomycetes</taxon>
        <taxon>Micrococcales</taxon>
        <taxon>Brevibacteriaceae</taxon>
        <taxon>Brevibacterium</taxon>
    </lineage>
</organism>
<dbReference type="PANTHER" id="PTHR30346">
    <property type="entry name" value="TRANSCRIPTIONAL DUAL REGULATOR HCAR-RELATED"/>
    <property type="match status" value="1"/>
</dbReference>
<dbReference type="STRING" id="629680.SAMN04489751_3689"/>
<dbReference type="Proteomes" id="UP000199700">
    <property type="component" value="Chromosome"/>
</dbReference>
<evidence type="ECO:0000256" key="3">
    <source>
        <dbReference type="ARBA" id="ARBA00023125"/>
    </source>
</evidence>
<dbReference type="AlphaFoldDB" id="A0A1H1XE59"/>
<dbReference type="GO" id="GO:0003700">
    <property type="term" value="F:DNA-binding transcription factor activity"/>
    <property type="evidence" value="ECO:0007669"/>
    <property type="project" value="InterPro"/>
</dbReference>
<sequence length="295" mass="31788">MLDRRIELLRVLEQAGTITEAAQLLQRSVSGYSRQLRSLADELGVELLEHHGRQVRLTPAAHRLVGFAHDTHTAWEQTKASLAEDGEHVTGTLRIGAHPTALSALVIPNLGGLAAQYPHLRISLSEAEAPQCFDQLIADDLDACIVATQAGVPTTSDRRFHQHRLLAEPIDALVASIHPASGRMSIGLAELAQYPWVLPARGKSGHEEILSACHAAGFVPPTNHYAHDTQAVADLVQATGAVSLTSRFANYRSEAVRIPLVGSPAPTRQLLLCTRAGTEISGPVQTLMQLIGPRR</sequence>
<dbReference type="PANTHER" id="PTHR30346:SF29">
    <property type="entry name" value="LYSR SUBSTRATE-BINDING"/>
    <property type="match status" value="1"/>
</dbReference>
<dbReference type="Pfam" id="PF03466">
    <property type="entry name" value="LysR_substrate"/>
    <property type="match status" value="1"/>
</dbReference>
<gene>
    <name evidence="6" type="ORF">SAMN04489751_3689</name>
</gene>
<evidence type="ECO:0000256" key="1">
    <source>
        <dbReference type="ARBA" id="ARBA00009437"/>
    </source>
</evidence>
<dbReference type="Pfam" id="PF00126">
    <property type="entry name" value="HTH_1"/>
    <property type="match status" value="1"/>
</dbReference>
<dbReference type="Gene3D" id="1.10.10.10">
    <property type="entry name" value="Winged helix-like DNA-binding domain superfamily/Winged helix DNA-binding domain"/>
    <property type="match status" value="1"/>
</dbReference>
<proteinExistence type="inferred from homology"/>
<protein>
    <submittedName>
        <fullName evidence="6">DNA-binding transcriptional regulator, LysR family</fullName>
    </submittedName>
</protein>
<reference evidence="6" key="1">
    <citation type="submission" date="2016-10" db="EMBL/GenBank/DDBJ databases">
        <authorList>
            <person name="Varghese N."/>
            <person name="Submissions S."/>
        </authorList>
    </citation>
    <scope>NUCLEOTIDE SEQUENCE [LARGE SCALE GENOMIC DNA]</scope>
    <source>
        <strain evidence="6">DSM 22082</strain>
    </source>
</reference>
<dbReference type="InterPro" id="IPR005119">
    <property type="entry name" value="LysR_subst-bd"/>
</dbReference>
<dbReference type="SUPFAM" id="SSF46785">
    <property type="entry name" value="Winged helix' DNA-binding domain"/>
    <property type="match status" value="1"/>
</dbReference>
<evidence type="ECO:0000259" key="5">
    <source>
        <dbReference type="PROSITE" id="PS50931"/>
    </source>
</evidence>
<dbReference type="OrthoDB" id="4131546at2"/>
<evidence type="ECO:0000313" key="7">
    <source>
        <dbReference type="Proteomes" id="UP000199700"/>
    </source>
</evidence>
<evidence type="ECO:0000313" key="6">
    <source>
        <dbReference type="EMBL" id="SDT07558.1"/>
    </source>
</evidence>
<dbReference type="EMBL" id="LT629739">
    <property type="protein sequence ID" value="SDT07558.1"/>
    <property type="molecule type" value="Genomic_DNA"/>
</dbReference>
<dbReference type="InterPro" id="IPR036388">
    <property type="entry name" value="WH-like_DNA-bd_sf"/>
</dbReference>
<dbReference type="PROSITE" id="PS50931">
    <property type="entry name" value="HTH_LYSR"/>
    <property type="match status" value="1"/>
</dbReference>
<evidence type="ECO:0000256" key="4">
    <source>
        <dbReference type="ARBA" id="ARBA00023163"/>
    </source>
</evidence>
<comment type="similarity">
    <text evidence="1">Belongs to the LysR transcriptional regulatory family.</text>
</comment>
<accession>A0A1H1XE59</accession>
<keyword evidence="3 6" id="KW-0238">DNA-binding</keyword>
<keyword evidence="2" id="KW-0805">Transcription regulation</keyword>
<keyword evidence="4" id="KW-0804">Transcription</keyword>
<dbReference type="GO" id="GO:0032993">
    <property type="term" value="C:protein-DNA complex"/>
    <property type="evidence" value="ECO:0007669"/>
    <property type="project" value="TreeGrafter"/>
</dbReference>
<feature type="domain" description="HTH lysR-type" evidence="5">
    <location>
        <begin position="1"/>
        <end position="58"/>
    </location>
</feature>
<dbReference type="SUPFAM" id="SSF53850">
    <property type="entry name" value="Periplasmic binding protein-like II"/>
    <property type="match status" value="1"/>
</dbReference>
<dbReference type="Gene3D" id="3.40.190.10">
    <property type="entry name" value="Periplasmic binding protein-like II"/>
    <property type="match status" value="2"/>
</dbReference>
<name>A0A1H1XE59_BRESA</name>
<keyword evidence="7" id="KW-1185">Reference proteome</keyword>
<dbReference type="InterPro" id="IPR000847">
    <property type="entry name" value="LysR_HTH_N"/>
</dbReference>